<keyword evidence="2" id="KW-1185">Reference proteome</keyword>
<protein>
    <submittedName>
        <fullName evidence="1">Putative virion structural protein</fullName>
    </submittedName>
</protein>
<dbReference type="OrthoDB" id="6445at10239"/>
<sequence length="851" mass="96907">MSMVDYLMQHARDNVWCMPFQDRQSILKLSRLTKDGGERGYVDALWESIALPDKTNFFHVYQIGQNHPQSIGLPSERQKWFSFQDWGSLNSQVINLYADSGISYPLSMAYVYRADDYNILVAVKIQQWRSNYTPILNLDTQDLYMRLYRNAYYFSDTGSQLQYKVEYGGGLVTSATRTGEILSEVQTYRRLNGVVNMYLNGVWISDVASTAVKVGDFLEYCYDAAVARVVDFKVNTLYDFESELDAKRKYLLHPAKGSSGETIRYRDDVDVFIYVTGADGKLLGRYYHRNMENSLRMVTHADYSIPVDYVRAYWEGQTWATEATLRIRLQVRNAGLDRPLILEAHRINELYRLSDTDIVRAMVGIDSTLEEWQAASLEKSLYTAIMRSYYGPEEVRDVLEAYGYNAVSKLVDPSPLTVQTSGNDRFVTLGYGQLNNSTMLEYDKDGILLGFYQHSGGERYYVTNDNCTLVEVQVGVGQKQLDWHQGNTDVDTTGYNFETYFCNKVKDVPDLVWKKAVEGVNYQMVGNTVNWLHSTTKYEGLVVTDKYFLLYTSQFSALSAVYTFDITHTDTLGTPLTLQPGRLALFLNGHPIIENLDYRMGVFPQLTLTSTKYLNVGGPNVMTVMGTGFCGDDMLRDIPTDVGFAYAGYISANNHYDVRDDKVMHLIVGGGVKDPAKAPYAERYGQSGLFPVPNGSPYASYQVHTPIRGISNAAQKALRNAALDFDSRLEDYLTWKRPQAEIVGPSPITDFYPLYSPFFTRLVYELEQGTLTSPYTPEDAMSVSAKVKPYVALLDVDPCRFDTNVNFSRIYPVPDRVMRSVSERDYRFLKQVIKLYLNDKLDMSNFFRIEG</sequence>
<dbReference type="RefSeq" id="YP_009010126.1">
    <property type="nucleotide sequence ID" value="NC_023610.1"/>
</dbReference>
<name>W8CZX0_9CAUD</name>
<dbReference type="EMBL" id="KF623294">
    <property type="protein sequence ID" value="AGX01795.1"/>
    <property type="molecule type" value="Genomic_DNA"/>
</dbReference>
<organism evidence="1 2">
    <name type="scientific">Erwinia phage PhiEaH1</name>
    <dbReference type="NCBI Taxonomy" id="1401669"/>
    <lineage>
        <taxon>Viruses</taxon>
        <taxon>Duplodnaviria</taxon>
        <taxon>Heunggongvirae</taxon>
        <taxon>Uroviricota</taxon>
        <taxon>Caudoviricetes</taxon>
        <taxon>Chimalliviridae</taxon>
        <taxon>Iapetusvirus</taxon>
        <taxon>Iapetusvirus EaH1</taxon>
    </lineage>
</organism>
<dbReference type="Pfam" id="PF23823">
    <property type="entry name" value="DUF7193"/>
    <property type="match status" value="1"/>
</dbReference>
<proteinExistence type="predicted"/>
<dbReference type="InterPro" id="IPR055617">
    <property type="entry name" value="DUF7193"/>
</dbReference>
<dbReference type="KEGG" id="vg:18500972"/>
<dbReference type="GeneID" id="18500972"/>
<evidence type="ECO:0000313" key="2">
    <source>
        <dbReference type="Proteomes" id="UP000204235"/>
    </source>
</evidence>
<reference evidence="1 2" key="1">
    <citation type="journal article" date="2014" name="FEMS Microbiol. Lett.">
        <title>The genome of the Erwinia amylovora phage PhiEaH1 reveals greater diversity and broadens the applicability of phages for the treatment of fire blight.</title>
        <authorList>
            <person name="Meczker K."/>
            <person name="Domotor D."/>
            <person name="Vass J."/>
            <person name="Rakhely G."/>
            <person name="Schneider G."/>
            <person name="Kovacs T."/>
        </authorList>
    </citation>
    <scope>NUCLEOTIDE SEQUENCE [LARGE SCALE GENOMIC DNA]</scope>
</reference>
<evidence type="ECO:0000313" key="1">
    <source>
        <dbReference type="EMBL" id="AGX01795.1"/>
    </source>
</evidence>
<dbReference type="Proteomes" id="UP000204235">
    <property type="component" value="Segment"/>
</dbReference>
<accession>W8CZX0</accession>